<evidence type="ECO:0000256" key="1">
    <source>
        <dbReference type="ARBA" id="ARBA00005662"/>
    </source>
</evidence>
<evidence type="ECO:0000313" key="4">
    <source>
        <dbReference type="Proteomes" id="UP000233786"/>
    </source>
</evidence>
<dbReference type="Pfam" id="PF09587">
    <property type="entry name" value="PGA_cap"/>
    <property type="match status" value="1"/>
</dbReference>
<evidence type="ECO:0000259" key="2">
    <source>
        <dbReference type="SMART" id="SM00854"/>
    </source>
</evidence>
<dbReference type="InterPro" id="IPR052169">
    <property type="entry name" value="CW_Biosynth-Accessory"/>
</dbReference>
<feature type="domain" description="Capsule synthesis protein CapA" evidence="2">
    <location>
        <begin position="5"/>
        <end position="285"/>
    </location>
</feature>
<comment type="caution">
    <text evidence="3">The sequence shown here is derived from an EMBL/GenBank/DDBJ whole genome shotgun (WGS) entry which is preliminary data.</text>
</comment>
<dbReference type="RefSeq" id="WP_010692628.1">
    <property type="nucleotide sequence ID" value="NZ_CP061007.1"/>
</dbReference>
<dbReference type="STRING" id="994479.GCA_000194155_00944"/>
<dbReference type="SUPFAM" id="SSF56300">
    <property type="entry name" value="Metallo-dependent phosphatases"/>
    <property type="match status" value="1"/>
</dbReference>
<dbReference type="InterPro" id="IPR019079">
    <property type="entry name" value="Capsule_synth_CapA"/>
</dbReference>
<dbReference type="Proteomes" id="UP000233786">
    <property type="component" value="Unassembled WGS sequence"/>
</dbReference>
<gene>
    <name evidence="3" type="ORF">A8926_5502</name>
</gene>
<accession>A0A2N3Y3L3</accession>
<dbReference type="PANTHER" id="PTHR33393">
    <property type="entry name" value="POLYGLUTAMINE SYNTHESIS ACCESSORY PROTEIN RV0574C-RELATED"/>
    <property type="match status" value="1"/>
</dbReference>
<dbReference type="InterPro" id="IPR029052">
    <property type="entry name" value="Metallo-depent_PP-like"/>
</dbReference>
<dbReference type="EMBL" id="PJNB01000001">
    <property type="protein sequence ID" value="PKW17529.1"/>
    <property type="molecule type" value="Genomic_DNA"/>
</dbReference>
<comment type="similarity">
    <text evidence="1">Belongs to the CapA family.</text>
</comment>
<proteinExistence type="inferred from homology"/>
<evidence type="ECO:0000313" key="3">
    <source>
        <dbReference type="EMBL" id="PKW17529.1"/>
    </source>
</evidence>
<keyword evidence="4" id="KW-1185">Reference proteome</keyword>
<name>A0A2N3Y3L3_SACSN</name>
<dbReference type="OrthoDB" id="9810718at2"/>
<reference evidence="3" key="1">
    <citation type="submission" date="2017-12" db="EMBL/GenBank/DDBJ databases">
        <title>Sequencing the genomes of 1000 Actinobacteria strains.</title>
        <authorList>
            <person name="Klenk H.-P."/>
        </authorList>
    </citation>
    <scope>NUCLEOTIDE SEQUENCE [LARGE SCALE GENOMIC DNA]</scope>
    <source>
        <strain evidence="3">DSM 44228</strain>
    </source>
</reference>
<protein>
    <submittedName>
        <fullName evidence="3">Poly-gamma-glutamate synthesis protein (Capsule biosynthesis protein)</fullName>
    </submittedName>
</protein>
<dbReference type="SMART" id="SM00854">
    <property type="entry name" value="PGA_cap"/>
    <property type="match status" value="1"/>
</dbReference>
<sequence length="373" mass="40510">MDLIRLFLCGDVMPGRGVDQILPHPGNPVLHEHYLRDARSYVAAAEARNGPISSPVGFGWPWGGALRALDSAAPDVRVINLESSITGGGEFAPDKGVHYRMNPANVDCLRAARPDVCSLANNHVLDFGRRGLADTLDALSGAGLRWVGAGHDADEAHRPAVVGTPHGRVVVFGYGAECSGIPASWAATANRSGVNFLPDLSDRWAAEITGEIRERTRPGDIVVVSLHWGTNWQYHVGADQVRFAHRLIDGGVHVVHGHSSHHPRPIEIYRNRLVLYGCGDFIDDYEGIPGYEQYRDDLRLLFLASLAPSGDLVDLRMLPMQAKRMRLHPASAADAEWLCATLARISAGFGTFVALSNRTLHASRRPSASPAQR</sequence>
<organism evidence="3 4">
    <name type="scientific">Saccharopolyspora spinosa</name>
    <dbReference type="NCBI Taxonomy" id="60894"/>
    <lineage>
        <taxon>Bacteria</taxon>
        <taxon>Bacillati</taxon>
        <taxon>Actinomycetota</taxon>
        <taxon>Actinomycetes</taxon>
        <taxon>Pseudonocardiales</taxon>
        <taxon>Pseudonocardiaceae</taxon>
        <taxon>Saccharopolyspora</taxon>
    </lineage>
</organism>
<dbReference type="PANTHER" id="PTHR33393:SF11">
    <property type="entry name" value="POLYGLUTAMINE SYNTHESIS ACCESSORY PROTEIN RV0574C-RELATED"/>
    <property type="match status" value="1"/>
</dbReference>
<dbReference type="AlphaFoldDB" id="A0A2N3Y3L3"/>
<dbReference type="Gene3D" id="3.60.21.10">
    <property type="match status" value="1"/>
</dbReference>
<dbReference type="CDD" id="cd07381">
    <property type="entry name" value="MPP_CapA"/>
    <property type="match status" value="1"/>
</dbReference>